<name>A0A438D6D6_VITVI</name>
<proteinExistence type="predicted"/>
<dbReference type="Pfam" id="PF17921">
    <property type="entry name" value="Integrase_H2C2"/>
    <property type="match status" value="1"/>
</dbReference>
<feature type="domain" description="Integrase zinc-binding" evidence="1">
    <location>
        <begin position="27"/>
        <end position="84"/>
    </location>
</feature>
<dbReference type="PANTHER" id="PTHR47266">
    <property type="entry name" value="ENDONUCLEASE-RELATED"/>
    <property type="match status" value="1"/>
</dbReference>
<reference evidence="2 3" key="1">
    <citation type="journal article" date="2018" name="PLoS Genet.">
        <title>Population sequencing reveals clonal diversity and ancestral inbreeding in the grapevine cultivar Chardonnay.</title>
        <authorList>
            <person name="Roach M.J."/>
            <person name="Johnson D.L."/>
            <person name="Bohlmann J."/>
            <person name="van Vuuren H.J."/>
            <person name="Jones S.J."/>
            <person name="Pretorius I.S."/>
            <person name="Schmidt S.A."/>
            <person name="Borneman A.R."/>
        </authorList>
    </citation>
    <scope>NUCLEOTIDE SEQUENCE [LARGE SCALE GENOMIC DNA]</scope>
    <source>
        <strain evidence="3">cv. Chardonnay</strain>
        <tissue evidence="2">Leaf</tissue>
    </source>
</reference>
<accession>A0A438D6D6</accession>
<dbReference type="Gene3D" id="1.10.340.70">
    <property type="match status" value="1"/>
</dbReference>
<protein>
    <recommendedName>
        <fullName evidence="1">Integrase zinc-binding domain-containing protein</fullName>
    </recommendedName>
</protein>
<sequence>MDVQYCRISPDRHFTRRSQIGTQSPGHSEAQYVLAELHEGICGNHSGGRSLAHRAHSQGYYWPTMKKDAATYVKRCDKCQRYAPVPHMPSAT</sequence>
<evidence type="ECO:0000313" key="2">
    <source>
        <dbReference type="EMBL" id="RVW31029.1"/>
    </source>
</evidence>
<dbReference type="Proteomes" id="UP000288805">
    <property type="component" value="Unassembled WGS sequence"/>
</dbReference>
<organism evidence="2 3">
    <name type="scientific">Vitis vinifera</name>
    <name type="common">Grape</name>
    <dbReference type="NCBI Taxonomy" id="29760"/>
    <lineage>
        <taxon>Eukaryota</taxon>
        <taxon>Viridiplantae</taxon>
        <taxon>Streptophyta</taxon>
        <taxon>Embryophyta</taxon>
        <taxon>Tracheophyta</taxon>
        <taxon>Spermatophyta</taxon>
        <taxon>Magnoliopsida</taxon>
        <taxon>eudicotyledons</taxon>
        <taxon>Gunneridae</taxon>
        <taxon>Pentapetalae</taxon>
        <taxon>rosids</taxon>
        <taxon>Vitales</taxon>
        <taxon>Vitaceae</taxon>
        <taxon>Viteae</taxon>
        <taxon>Vitis</taxon>
    </lineage>
</organism>
<evidence type="ECO:0000313" key="3">
    <source>
        <dbReference type="Proteomes" id="UP000288805"/>
    </source>
</evidence>
<evidence type="ECO:0000259" key="1">
    <source>
        <dbReference type="Pfam" id="PF17921"/>
    </source>
</evidence>
<dbReference type="AlphaFoldDB" id="A0A438D6D6"/>
<dbReference type="InterPro" id="IPR052160">
    <property type="entry name" value="Gypsy_RT_Integrase-like"/>
</dbReference>
<comment type="caution">
    <text evidence="2">The sequence shown here is derived from an EMBL/GenBank/DDBJ whole genome shotgun (WGS) entry which is preliminary data.</text>
</comment>
<dbReference type="EMBL" id="QGNW01001772">
    <property type="protein sequence ID" value="RVW31029.1"/>
    <property type="molecule type" value="Genomic_DNA"/>
</dbReference>
<gene>
    <name evidence="2" type="ORF">CK203_093510</name>
</gene>
<dbReference type="InterPro" id="IPR041588">
    <property type="entry name" value="Integrase_H2C2"/>
</dbReference>